<organism evidence="3 4">
    <name type="scientific">Plakobranchus ocellatus</name>
    <dbReference type="NCBI Taxonomy" id="259542"/>
    <lineage>
        <taxon>Eukaryota</taxon>
        <taxon>Metazoa</taxon>
        <taxon>Spiralia</taxon>
        <taxon>Lophotrochozoa</taxon>
        <taxon>Mollusca</taxon>
        <taxon>Gastropoda</taxon>
        <taxon>Heterobranchia</taxon>
        <taxon>Euthyneura</taxon>
        <taxon>Panpulmonata</taxon>
        <taxon>Sacoglossa</taxon>
        <taxon>Placobranchoidea</taxon>
        <taxon>Plakobranchidae</taxon>
        <taxon>Plakobranchus</taxon>
    </lineage>
</organism>
<name>A0AAV4APK8_9GAST</name>
<dbReference type="GO" id="GO:0005814">
    <property type="term" value="C:centriole"/>
    <property type="evidence" value="ECO:0007669"/>
    <property type="project" value="TreeGrafter"/>
</dbReference>
<feature type="non-terminal residue" evidence="3">
    <location>
        <position position="1"/>
    </location>
</feature>
<dbReference type="GO" id="GO:0071539">
    <property type="term" value="P:protein localization to centrosome"/>
    <property type="evidence" value="ECO:0007669"/>
    <property type="project" value="InterPro"/>
</dbReference>
<dbReference type="GO" id="GO:0051298">
    <property type="term" value="P:centrosome duplication"/>
    <property type="evidence" value="ECO:0007669"/>
    <property type="project" value="InterPro"/>
</dbReference>
<dbReference type="Gene3D" id="2.60.40.10">
    <property type="entry name" value="Immunoglobulins"/>
    <property type="match status" value="1"/>
</dbReference>
<dbReference type="PANTHER" id="PTHR16029">
    <property type="entry name" value="CENTROSOMAL PROTEIN OF 192 KDA"/>
    <property type="match status" value="1"/>
</dbReference>
<dbReference type="EMBL" id="BLXT01004006">
    <property type="protein sequence ID" value="GFO08867.1"/>
    <property type="molecule type" value="Genomic_DNA"/>
</dbReference>
<feature type="region of interest" description="Disordered" evidence="1">
    <location>
        <begin position="374"/>
        <end position="397"/>
    </location>
</feature>
<evidence type="ECO:0000256" key="1">
    <source>
        <dbReference type="SAM" id="MobiDB-lite"/>
    </source>
</evidence>
<dbReference type="GO" id="GO:0019901">
    <property type="term" value="F:protein kinase binding"/>
    <property type="evidence" value="ECO:0007669"/>
    <property type="project" value="TreeGrafter"/>
</dbReference>
<dbReference type="GO" id="GO:0090307">
    <property type="term" value="P:mitotic spindle assembly"/>
    <property type="evidence" value="ECO:0007669"/>
    <property type="project" value="TreeGrafter"/>
</dbReference>
<dbReference type="Pfam" id="PF22074">
    <property type="entry name" value="Cep192_D5"/>
    <property type="match status" value="1"/>
</dbReference>
<proteinExistence type="predicted"/>
<keyword evidence="4" id="KW-1185">Reference proteome</keyword>
<evidence type="ECO:0000313" key="4">
    <source>
        <dbReference type="Proteomes" id="UP000735302"/>
    </source>
</evidence>
<reference evidence="3 4" key="1">
    <citation type="journal article" date="2021" name="Elife">
        <title>Chloroplast acquisition without the gene transfer in kleptoplastic sea slugs, Plakobranchus ocellatus.</title>
        <authorList>
            <person name="Maeda T."/>
            <person name="Takahashi S."/>
            <person name="Yoshida T."/>
            <person name="Shimamura S."/>
            <person name="Takaki Y."/>
            <person name="Nagai Y."/>
            <person name="Toyoda A."/>
            <person name="Suzuki Y."/>
            <person name="Arimoto A."/>
            <person name="Ishii H."/>
            <person name="Satoh N."/>
            <person name="Nishiyama T."/>
            <person name="Hasebe M."/>
            <person name="Maruyama T."/>
            <person name="Minagawa J."/>
            <person name="Obokata J."/>
            <person name="Shigenobu S."/>
        </authorList>
    </citation>
    <scope>NUCLEOTIDE SEQUENCE [LARGE SCALE GENOMIC DNA]</scope>
</reference>
<dbReference type="PANTHER" id="PTHR16029:SF11">
    <property type="entry name" value="CENTROSOMAL PROTEIN OF 192 KDA"/>
    <property type="match status" value="1"/>
</dbReference>
<dbReference type="InterPro" id="IPR013783">
    <property type="entry name" value="Ig-like_fold"/>
</dbReference>
<dbReference type="AlphaFoldDB" id="A0AAV4APK8"/>
<gene>
    <name evidence="3" type="ORF">PoB_003537200</name>
</gene>
<feature type="compositionally biased region" description="Low complexity" evidence="1">
    <location>
        <begin position="374"/>
        <end position="385"/>
    </location>
</feature>
<dbReference type="GO" id="GO:0000242">
    <property type="term" value="C:pericentriolar material"/>
    <property type="evidence" value="ECO:0007669"/>
    <property type="project" value="TreeGrafter"/>
</dbReference>
<evidence type="ECO:0000313" key="3">
    <source>
        <dbReference type="EMBL" id="GFO08867.1"/>
    </source>
</evidence>
<dbReference type="Proteomes" id="UP000735302">
    <property type="component" value="Unassembled WGS sequence"/>
</dbReference>
<accession>A0AAV4APK8</accession>
<dbReference type="InterPro" id="IPR039103">
    <property type="entry name" value="Spd-2/CEP192"/>
</dbReference>
<dbReference type="GO" id="GO:0090222">
    <property type="term" value="P:centrosome-templated microtubule nucleation"/>
    <property type="evidence" value="ECO:0007669"/>
    <property type="project" value="InterPro"/>
</dbReference>
<evidence type="ECO:0000259" key="2">
    <source>
        <dbReference type="Pfam" id="PF22074"/>
    </source>
</evidence>
<comment type="caution">
    <text evidence="3">The sequence shown here is derived from an EMBL/GenBank/DDBJ whole genome shotgun (WGS) entry which is preliminary data.</text>
</comment>
<dbReference type="InterPro" id="IPR054091">
    <property type="entry name" value="Cep192-like_D5"/>
</dbReference>
<feature type="domain" description="Cep192-like" evidence="2">
    <location>
        <begin position="238"/>
        <end position="314"/>
    </location>
</feature>
<protein>
    <recommendedName>
        <fullName evidence="2">Cep192-like domain-containing protein</fullName>
    </recommendedName>
</protein>
<feature type="compositionally biased region" description="Polar residues" evidence="1">
    <location>
        <begin position="386"/>
        <end position="397"/>
    </location>
</feature>
<sequence length="397" mass="43526">NLMLSNQLCDHYIPVMGRLKMTPVKFRGSVTHLSFGGVPVGQTRGHSTNRRAAVGDVEMTNVRQLRSIARRTTGPWTVTRQMAETVDCNTSEHRSIIAQDIGALAYRRCSRSAKACWVLFLVDPEGVTVTDSLELKAVKDRKHTLWVIFHPEASACYSANLVIQELYARRYTGIGGSVGSESALRSARTFLGKLEPHHRRPGQNLWGSGGTVDSIPVSGYGGCSSLHLERVNPAHSDTCHWLDMGHLSAGSSLFRKFVVSNKGSRCCFLKATFCDANRTEYQPTRATVMPSALILPPQESQELLVMFCPSQKEQPRQVVSFYDIPVSATVREVADLELTGLDVVPDCYTLLKNSTKKARIGLFGEAVKSGTSCSTRATTSSAAGSQHHTLGLEQQKQ</sequence>
<dbReference type="GO" id="GO:0005737">
    <property type="term" value="C:cytoplasm"/>
    <property type="evidence" value="ECO:0007669"/>
    <property type="project" value="TreeGrafter"/>
</dbReference>